<name>A0A1G7A5Z5_9BACT</name>
<protein>
    <submittedName>
        <fullName evidence="1">Uncharacterized protein</fullName>
    </submittedName>
</protein>
<evidence type="ECO:0000313" key="1">
    <source>
        <dbReference type="EMBL" id="SDE09897.1"/>
    </source>
</evidence>
<dbReference type="AlphaFoldDB" id="A0A1G7A5Z5"/>
<keyword evidence="2" id="KW-1185">Reference proteome</keyword>
<dbReference type="EMBL" id="FNAQ01000003">
    <property type="protein sequence ID" value="SDE09897.1"/>
    <property type="molecule type" value="Genomic_DNA"/>
</dbReference>
<sequence>MQKLTNPNRKKTMLIKTLLNKVERYKSFVYGAICVMLIDGVEALVIDIEPRRNSRPLCPGCGKRRGVYDRQPRRLFEYLPVW</sequence>
<proteinExistence type="predicted"/>
<evidence type="ECO:0000313" key="2">
    <source>
        <dbReference type="Proteomes" id="UP000243205"/>
    </source>
</evidence>
<accession>A0A1G7A5Z5</accession>
<gene>
    <name evidence="1" type="ORF">SAMN05661003_103272</name>
</gene>
<dbReference type="Proteomes" id="UP000243205">
    <property type="component" value="Unassembled WGS sequence"/>
</dbReference>
<feature type="non-terminal residue" evidence="1">
    <location>
        <position position="82"/>
    </location>
</feature>
<reference evidence="2" key="1">
    <citation type="submission" date="2016-10" db="EMBL/GenBank/DDBJ databases">
        <authorList>
            <person name="Varghese N."/>
            <person name="Submissions S."/>
        </authorList>
    </citation>
    <scope>NUCLEOTIDE SEQUENCE [LARGE SCALE GENOMIC DNA]</scope>
    <source>
        <strain evidence="2">DSM 8987</strain>
    </source>
</reference>
<organism evidence="1 2">
    <name type="scientific">Desulfuromonas thiophila</name>
    <dbReference type="NCBI Taxonomy" id="57664"/>
    <lineage>
        <taxon>Bacteria</taxon>
        <taxon>Pseudomonadati</taxon>
        <taxon>Thermodesulfobacteriota</taxon>
        <taxon>Desulfuromonadia</taxon>
        <taxon>Desulfuromonadales</taxon>
        <taxon>Desulfuromonadaceae</taxon>
        <taxon>Desulfuromonas</taxon>
    </lineage>
</organism>